<dbReference type="Proteomes" id="UP000677054">
    <property type="component" value="Unassembled WGS sequence"/>
</dbReference>
<gene>
    <name evidence="2" type="ORF">DSTB1V02_LOCUS138</name>
</gene>
<keyword evidence="3" id="KW-1185">Reference proteome</keyword>
<accession>A0A7R8WZU7</accession>
<dbReference type="EMBL" id="LR899525">
    <property type="protein sequence ID" value="CAD7240101.1"/>
    <property type="molecule type" value="Genomic_DNA"/>
</dbReference>
<protein>
    <submittedName>
        <fullName evidence="2">Uncharacterized protein</fullName>
    </submittedName>
</protein>
<dbReference type="EMBL" id="CAJPEV010000008">
    <property type="protein sequence ID" value="CAG0878615.1"/>
    <property type="molecule type" value="Genomic_DNA"/>
</dbReference>
<proteinExistence type="predicted"/>
<sequence>MDHQSMIMAAREDRAGRPQPRLDLNSASEMISRSLGFARNVQKFGVWMENGVHPHEHQQEVWMDVHQHGCQWDHVGVGWDPASATELKQKSCANAVGFSPVGGYRENVIGTPLPFISWISLHVQSATGAVPKLNAQEQSMTDSLSPKNELNRVLCYRSLE</sequence>
<dbReference type="AlphaFoldDB" id="A0A7R8WZU7"/>
<organism evidence="2">
    <name type="scientific">Darwinula stevensoni</name>
    <dbReference type="NCBI Taxonomy" id="69355"/>
    <lineage>
        <taxon>Eukaryota</taxon>
        <taxon>Metazoa</taxon>
        <taxon>Ecdysozoa</taxon>
        <taxon>Arthropoda</taxon>
        <taxon>Crustacea</taxon>
        <taxon>Oligostraca</taxon>
        <taxon>Ostracoda</taxon>
        <taxon>Podocopa</taxon>
        <taxon>Podocopida</taxon>
        <taxon>Darwinulocopina</taxon>
        <taxon>Darwinuloidea</taxon>
        <taxon>Darwinulidae</taxon>
        <taxon>Darwinula</taxon>
    </lineage>
</organism>
<name>A0A7R8WZU7_9CRUS</name>
<evidence type="ECO:0000313" key="3">
    <source>
        <dbReference type="Proteomes" id="UP000677054"/>
    </source>
</evidence>
<feature type="region of interest" description="Disordered" evidence="1">
    <location>
        <begin position="1"/>
        <end position="22"/>
    </location>
</feature>
<reference evidence="2" key="1">
    <citation type="submission" date="2020-11" db="EMBL/GenBank/DDBJ databases">
        <authorList>
            <person name="Tran Van P."/>
        </authorList>
    </citation>
    <scope>NUCLEOTIDE SEQUENCE</scope>
</reference>
<evidence type="ECO:0000256" key="1">
    <source>
        <dbReference type="SAM" id="MobiDB-lite"/>
    </source>
</evidence>
<evidence type="ECO:0000313" key="2">
    <source>
        <dbReference type="EMBL" id="CAD7240101.1"/>
    </source>
</evidence>